<dbReference type="CDD" id="cd06339">
    <property type="entry name" value="PBP1_YraM_LppC_lipoprotein-like"/>
    <property type="match status" value="1"/>
</dbReference>
<evidence type="ECO:0000256" key="4">
    <source>
        <dbReference type="SAM" id="SignalP"/>
    </source>
</evidence>
<evidence type="ECO:0000313" key="6">
    <source>
        <dbReference type="EMBL" id="MFC3053684.1"/>
    </source>
</evidence>
<keyword evidence="2 4" id="KW-0732">Signal</keyword>
<dbReference type="SUPFAM" id="SSF53822">
    <property type="entry name" value="Periplasmic binding protein-like I"/>
    <property type="match status" value="1"/>
</dbReference>
<dbReference type="EMBL" id="JBHRSL010000028">
    <property type="protein sequence ID" value="MFC3053684.1"/>
    <property type="molecule type" value="Genomic_DNA"/>
</dbReference>
<dbReference type="RefSeq" id="WP_194214495.1">
    <property type="nucleotide sequence ID" value="NZ_CP061205.1"/>
</dbReference>
<dbReference type="Gene3D" id="3.40.50.2300">
    <property type="match status" value="2"/>
</dbReference>
<dbReference type="PANTHER" id="PTHR30483">
    <property type="entry name" value="LEUCINE-SPECIFIC-BINDING PROTEIN"/>
    <property type="match status" value="1"/>
</dbReference>
<name>A0ABV7DAJ8_9PROT</name>
<feature type="signal peptide" evidence="4">
    <location>
        <begin position="1"/>
        <end position="23"/>
    </location>
</feature>
<dbReference type="PANTHER" id="PTHR30483:SF6">
    <property type="entry name" value="PERIPLASMIC BINDING PROTEIN OF ABC TRANSPORTER FOR NATURAL AMINO ACIDS"/>
    <property type="match status" value="1"/>
</dbReference>
<evidence type="ECO:0000259" key="5">
    <source>
        <dbReference type="Pfam" id="PF13458"/>
    </source>
</evidence>
<dbReference type="Proteomes" id="UP001595444">
    <property type="component" value="Unassembled WGS sequence"/>
</dbReference>
<organism evidence="6 7">
    <name type="scientific">Kordiimonas pumila</name>
    <dbReference type="NCBI Taxonomy" id="2161677"/>
    <lineage>
        <taxon>Bacteria</taxon>
        <taxon>Pseudomonadati</taxon>
        <taxon>Pseudomonadota</taxon>
        <taxon>Alphaproteobacteria</taxon>
        <taxon>Kordiimonadales</taxon>
        <taxon>Kordiimonadaceae</taxon>
        <taxon>Kordiimonas</taxon>
    </lineage>
</organism>
<accession>A0ABV7DAJ8</accession>
<comment type="caution">
    <text evidence="6">The sequence shown here is derived from an EMBL/GenBank/DDBJ whole genome shotgun (WGS) entry which is preliminary data.</text>
</comment>
<dbReference type="InterPro" id="IPR028081">
    <property type="entry name" value="Leu-bd"/>
</dbReference>
<feature type="domain" description="Leucine-binding protein" evidence="5">
    <location>
        <begin position="63"/>
        <end position="229"/>
    </location>
</feature>
<evidence type="ECO:0000256" key="1">
    <source>
        <dbReference type="ARBA" id="ARBA00010062"/>
    </source>
</evidence>
<evidence type="ECO:0000256" key="3">
    <source>
        <dbReference type="ARBA" id="ARBA00022970"/>
    </source>
</evidence>
<keyword evidence="3" id="KW-0813">Transport</keyword>
<keyword evidence="7" id="KW-1185">Reference proteome</keyword>
<dbReference type="InterPro" id="IPR028082">
    <property type="entry name" value="Peripla_BP_I"/>
</dbReference>
<feature type="chain" id="PRO_5046084231" evidence="4">
    <location>
        <begin position="24"/>
        <end position="447"/>
    </location>
</feature>
<comment type="similarity">
    <text evidence="1">Belongs to the leucine-binding protein family.</text>
</comment>
<reference evidence="7" key="1">
    <citation type="journal article" date="2019" name="Int. J. Syst. Evol. Microbiol.">
        <title>The Global Catalogue of Microorganisms (GCM) 10K type strain sequencing project: providing services to taxonomists for standard genome sequencing and annotation.</title>
        <authorList>
            <consortium name="The Broad Institute Genomics Platform"/>
            <consortium name="The Broad Institute Genome Sequencing Center for Infectious Disease"/>
            <person name="Wu L."/>
            <person name="Ma J."/>
        </authorList>
    </citation>
    <scope>NUCLEOTIDE SEQUENCE [LARGE SCALE GENOMIC DNA]</scope>
    <source>
        <strain evidence="7">KCTC 62164</strain>
    </source>
</reference>
<dbReference type="PROSITE" id="PS51257">
    <property type="entry name" value="PROKAR_LIPOPROTEIN"/>
    <property type="match status" value="1"/>
</dbReference>
<keyword evidence="3" id="KW-0029">Amino-acid transport</keyword>
<dbReference type="InterPro" id="IPR051010">
    <property type="entry name" value="BCAA_transport"/>
</dbReference>
<gene>
    <name evidence="6" type="ORF">ACFOKA_17420</name>
</gene>
<dbReference type="Pfam" id="PF13458">
    <property type="entry name" value="Peripla_BP_6"/>
    <property type="match status" value="1"/>
</dbReference>
<protein>
    <submittedName>
        <fullName evidence="6">Penicillin-binding protein activator</fullName>
    </submittedName>
</protein>
<evidence type="ECO:0000256" key="2">
    <source>
        <dbReference type="ARBA" id="ARBA00022729"/>
    </source>
</evidence>
<evidence type="ECO:0000313" key="7">
    <source>
        <dbReference type="Proteomes" id="UP001595444"/>
    </source>
</evidence>
<sequence>MRVCNTATLLPLLWLCAVLSLSACGPSKPEPTPTVTHHTKPEQITPTVLLEKPVDQTTDTPEKITIAILLPLSGPESVTGKALLKSATMALFDAYDPRLILLPIDTKADVETAARAAQQAVDAGASVILGPLLSANVRAAGAIAVSHGIPLVGFSNDSSAAAPGQFIMGFMPESEVKRVVDYARKLGRRNFAALIPDGRYGNKVNVAYGEAVSDSGGSVVAIESYPRVAAALFDPVKRLANYDNRKNARLAEIRYLKSLGDDVTDELASALEKNETLGDLPYDTVLLPEGGALLQTLAPLLPFYEIDPNKIKLLGTGLWNDPDLLREPPLQGAIFAAPQPEAPTAFMKRYRETYEATPPRIATLAYDAVSLVALMAREDANTVQELRFSQASFTRINGFAGVDGLFRFLPDGTVERMLSVLEINSKGFVVADPAPSGFPQFGYALRQ</sequence>
<proteinExistence type="inferred from homology"/>